<name>A0A285NB01_9AQUI</name>
<evidence type="ECO:0000259" key="1">
    <source>
        <dbReference type="Pfam" id="PF00582"/>
    </source>
</evidence>
<keyword evidence="3" id="KW-1185">Reference proteome</keyword>
<feature type="domain" description="UspA" evidence="1">
    <location>
        <begin position="3"/>
        <end position="112"/>
    </location>
</feature>
<dbReference type="Pfam" id="PF00582">
    <property type="entry name" value="Usp"/>
    <property type="match status" value="1"/>
</dbReference>
<evidence type="ECO:0000313" key="3">
    <source>
        <dbReference type="Proteomes" id="UP000219036"/>
    </source>
</evidence>
<accession>A0A285NB01</accession>
<dbReference type="RefSeq" id="WP_096999928.1">
    <property type="nucleotide sequence ID" value="NZ_OBEI01000002.1"/>
</dbReference>
<dbReference type="CDD" id="cd00293">
    <property type="entry name" value="USP-like"/>
    <property type="match status" value="1"/>
</dbReference>
<dbReference type="OrthoDB" id="13999at2"/>
<sequence>MEIKKIVVCVDLTPLSLKALEWAKSLSEKYGAELVVFHEMEDVYTMINTSASFGMPASPDLKEQAEKNVVDKLTPLLKDIEGKYRLLIEAKGKTVDRLVDVVREENPDLTVITIDYERDVPKLDSQILVIK</sequence>
<dbReference type="AlphaFoldDB" id="A0A285NB01"/>
<dbReference type="InterPro" id="IPR014729">
    <property type="entry name" value="Rossmann-like_a/b/a_fold"/>
</dbReference>
<protein>
    <submittedName>
        <fullName evidence="2">Nucleotide-binding universal stress protein, UspA family</fullName>
    </submittedName>
</protein>
<proteinExistence type="predicted"/>
<reference evidence="3" key="1">
    <citation type="submission" date="2017-09" db="EMBL/GenBank/DDBJ databases">
        <authorList>
            <person name="Varghese N."/>
            <person name="Submissions S."/>
        </authorList>
    </citation>
    <scope>NUCLEOTIDE SEQUENCE [LARGE SCALE GENOMIC DNA]</scope>
    <source>
        <strain evidence="3">DSM 15103</strain>
    </source>
</reference>
<organism evidence="2 3">
    <name type="scientific">Persephonella hydrogeniphila</name>
    <dbReference type="NCBI Taxonomy" id="198703"/>
    <lineage>
        <taxon>Bacteria</taxon>
        <taxon>Pseudomonadati</taxon>
        <taxon>Aquificota</taxon>
        <taxon>Aquificia</taxon>
        <taxon>Aquificales</taxon>
        <taxon>Hydrogenothermaceae</taxon>
        <taxon>Persephonella</taxon>
    </lineage>
</organism>
<dbReference type="Gene3D" id="3.40.50.620">
    <property type="entry name" value="HUPs"/>
    <property type="match status" value="1"/>
</dbReference>
<dbReference type="SUPFAM" id="SSF52402">
    <property type="entry name" value="Adenine nucleotide alpha hydrolases-like"/>
    <property type="match status" value="1"/>
</dbReference>
<gene>
    <name evidence="2" type="ORF">SAMN06265182_0747</name>
</gene>
<evidence type="ECO:0000313" key="2">
    <source>
        <dbReference type="EMBL" id="SNZ06645.1"/>
    </source>
</evidence>
<dbReference type="Proteomes" id="UP000219036">
    <property type="component" value="Unassembled WGS sequence"/>
</dbReference>
<dbReference type="InterPro" id="IPR006016">
    <property type="entry name" value="UspA"/>
</dbReference>
<dbReference type="EMBL" id="OBEI01000002">
    <property type="protein sequence ID" value="SNZ06645.1"/>
    <property type="molecule type" value="Genomic_DNA"/>
</dbReference>